<evidence type="ECO:0000256" key="3">
    <source>
        <dbReference type="ARBA" id="ARBA00022801"/>
    </source>
</evidence>
<dbReference type="PANTHER" id="PTHR43270">
    <property type="entry name" value="BETA-ALA-HIS DIPEPTIDASE"/>
    <property type="match status" value="1"/>
</dbReference>
<reference evidence="4 5" key="1">
    <citation type="submission" date="2014-03" db="EMBL/GenBank/DDBJ databases">
        <title>Draft genome of the hookworm Oesophagostomum dentatum.</title>
        <authorList>
            <person name="Mitreva M."/>
        </authorList>
    </citation>
    <scope>NUCLEOTIDE SEQUENCE [LARGE SCALE GENOMIC DNA]</scope>
    <source>
        <strain evidence="4 5">OD-Hann</strain>
    </source>
</reference>
<dbReference type="GO" id="GO:0008233">
    <property type="term" value="F:peptidase activity"/>
    <property type="evidence" value="ECO:0007669"/>
    <property type="project" value="UniProtKB-KW"/>
</dbReference>
<feature type="non-terminal residue" evidence="4">
    <location>
        <position position="1"/>
    </location>
</feature>
<dbReference type="InterPro" id="IPR051458">
    <property type="entry name" value="Cyt/Met_Dipeptidase"/>
</dbReference>
<dbReference type="GO" id="GO:0006508">
    <property type="term" value="P:proteolysis"/>
    <property type="evidence" value="ECO:0007669"/>
    <property type="project" value="UniProtKB-KW"/>
</dbReference>
<protein>
    <submittedName>
        <fullName evidence="4">Peptidase, M20/M25/M40 family</fullName>
    </submittedName>
</protein>
<keyword evidence="2" id="KW-0479">Metal-binding</keyword>
<accession>A0A0B1SAH9</accession>
<dbReference type="SUPFAM" id="SSF53187">
    <property type="entry name" value="Zn-dependent exopeptidases"/>
    <property type="match status" value="1"/>
</dbReference>
<dbReference type="AlphaFoldDB" id="A0A0B1SAH9"/>
<evidence type="ECO:0000313" key="5">
    <source>
        <dbReference type="Proteomes" id="UP000053660"/>
    </source>
</evidence>
<name>A0A0B1SAH9_OESDE</name>
<dbReference type="PROSITE" id="PS00759">
    <property type="entry name" value="ARGE_DAPE_CPG2_2"/>
    <property type="match status" value="1"/>
</dbReference>
<dbReference type="Gene3D" id="3.40.630.10">
    <property type="entry name" value="Zn peptidases"/>
    <property type="match status" value="1"/>
</dbReference>
<dbReference type="MEROPS" id="M20.005"/>
<dbReference type="InterPro" id="IPR001261">
    <property type="entry name" value="ArgE/DapE_CS"/>
</dbReference>
<evidence type="ECO:0000313" key="4">
    <source>
        <dbReference type="EMBL" id="KHJ82308.1"/>
    </source>
</evidence>
<evidence type="ECO:0000256" key="1">
    <source>
        <dbReference type="ARBA" id="ARBA00022670"/>
    </source>
</evidence>
<dbReference type="Proteomes" id="UP000053660">
    <property type="component" value="Unassembled WGS sequence"/>
</dbReference>
<dbReference type="PANTHER" id="PTHR43270:SF14">
    <property type="entry name" value="PEPTIDASE M20 DIMERISATION DOMAIN-CONTAINING PROTEIN"/>
    <property type="match status" value="1"/>
</dbReference>
<evidence type="ECO:0000256" key="2">
    <source>
        <dbReference type="ARBA" id="ARBA00022723"/>
    </source>
</evidence>
<sequence length="170" mass="18989">KLEGVGAKVQLVEAGKEKLHDGRTIDLPPIIFAVLGNDPKKRTLLVYGHLDVQPAAKEDGWNTDPWVLTEIEKKLYGRGATDDKAPVLGWIHAISVLQKKGVPIPVNLKFVFECMEENGSEGLEEALRNHKDTFLKGVDMTCIADNYWLGKEKPCITYGLRYFGIFSDHV</sequence>
<dbReference type="InterPro" id="IPR002933">
    <property type="entry name" value="Peptidase_M20"/>
</dbReference>
<dbReference type="GO" id="GO:0046872">
    <property type="term" value="F:metal ion binding"/>
    <property type="evidence" value="ECO:0007669"/>
    <property type="project" value="UniProtKB-KW"/>
</dbReference>
<keyword evidence="1" id="KW-0645">Protease</keyword>
<organism evidence="4 5">
    <name type="scientific">Oesophagostomum dentatum</name>
    <name type="common">Nodular worm</name>
    <dbReference type="NCBI Taxonomy" id="61180"/>
    <lineage>
        <taxon>Eukaryota</taxon>
        <taxon>Metazoa</taxon>
        <taxon>Ecdysozoa</taxon>
        <taxon>Nematoda</taxon>
        <taxon>Chromadorea</taxon>
        <taxon>Rhabditida</taxon>
        <taxon>Rhabditina</taxon>
        <taxon>Rhabditomorpha</taxon>
        <taxon>Strongyloidea</taxon>
        <taxon>Strongylidae</taxon>
        <taxon>Oesophagostomum</taxon>
    </lineage>
</organism>
<gene>
    <name evidence="4" type="ORF">OESDEN_17999</name>
</gene>
<keyword evidence="5" id="KW-1185">Reference proteome</keyword>
<proteinExistence type="predicted"/>
<dbReference type="Pfam" id="PF01546">
    <property type="entry name" value="Peptidase_M20"/>
    <property type="match status" value="1"/>
</dbReference>
<keyword evidence="3" id="KW-0378">Hydrolase</keyword>
<dbReference type="OrthoDB" id="7832001at2759"/>
<dbReference type="EMBL" id="KN580527">
    <property type="protein sequence ID" value="KHJ82308.1"/>
    <property type="molecule type" value="Genomic_DNA"/>
</dbReference>